<dbReference type="OrthoDB" id="7108654at2759"/>
<feature type="chain" id="PRO_5028328092" evidence="4">
    <location>
        <begin position="18"/>
        <end position="261"/>
    </location>
</feature>
<organism evidence="5 6">
    <name type="scientific">Punica granatum</name>
    <name type="common">Pomegranate</name>
    <dbReference type="NCBI Taxonomy" id="22663"/>
    <lineage>
        <taxon>Eukaryota</taxon>
        <taxon>Viridiplantae</taxon>
        <taxon>Streptophyta</taxon>
        <taxon>Embryophyta</taxon>
        <taxon>Tracheophyta</taxon>
        <taxon>Spermatophyta</taxon>
        <taxon>Magnoliopsida</taxon>
        <taxon>eudicotyledons</taxon>
        <taxon>Gunneridae</taxon>
        <taxon>Pentapetalae</taxon>
        <taxon>rosids</taxon>
        <taxon>malvids</taxon>
        <taxon>Myrtales</taxon>
        <taxon>Lythraceae</taxon>
        <taxon>Punica</taxon>
    </lineage>
</organism>
<dbReference type="RefSeq" id="XP_031393862.1">
    <property type="nucleotide sequence ID" value="XM_031538002.1"/>
</dbReference>
<dbReference type="SUPFAM" id="SSF102198">
    <property type="entry name" value="Putative cyclase"/>
    <property type="match status" value="1"/>
</dbReference>
<evidence type="ECO:0000313" key="6">
    <source>
        <dbReference type="RefSeq" id="XP_031393862.1"/>
    </source>
</evidence>
<dbReference type="GO" id="GO:0004061">
    <property type="term" value="F:arylformamidase activity"/>
    <property type="evidence" value="ECO:0007669"/>
    <property type="project" value="InterPro"/>
</dbReference>
<feature type="signal peptide" evidence="4">
    <location>
        <begin position="1"/>
        <end position="17"/>
    </location>
</feature>
<comment type="similarity">
    <text evidence="2">Belongs to the Cyclase 1 superfamily.</text>
</comment>
<reference evidence="5" key="1">
    <citation type="journal article" date="2020" name="Plant Biotechnol. J.">
        <title>The pomegranate (Punica granatum L.) draft genome dissects genetic divergence between soft- and hard-seeded cultivars.</title>
        <authorList>
            <person name="Luo X."/>
            <person name="Li H."/>
            <person name="Wu Z."/>
            <person name="Yao W."/>
            <person name="Zhao P."/>
            <person name="Cao D."/>
            <person name="Yu H."/>
            <person name="Li K."/>
            <person name="Poudel K."/>
            <person name="Zhao D."/>
            <person name="Zhang F."/>
            <person name="Xia X."/>
            <person name="Chen L."/>
            <person name="Wang Q."/>
            <person name="Jing D."/>
            <person name="Cao S."/>
        </authorList>
    </citation>
    <scope>NUCLEOTIDE SEQUENCE [LARGE SCALE GENOMIC DNA]</scope>
    <source>
        <strain evidence="5">cv. Tunisia</strain>
    </source>
</reference>
<dbReference type="Pfam" id="PF04199">
    <property type="entry name" value="Cyclase"/>
    <property type="match status" value="1"/>
</dbReference>
<evidence type="ECO:0000256" key="3">
    <source>
        <dbReference type="ARBA" id="ARBA00022530"/>
    </source>
</evidence>
<gene>
    <name evidence="6" type="primary">LOC116205402</name>
</gene>
<keyword evidence="3" id="KW-0964">Secreted</keyword>
<keyword evidence="5" id="KW-1185">Reference proteome</keyword>
<evidence type="ECO:0000256" key="1">
    <source>
        <dbReference type="ARBA" id="ARBA00004498"/>
    </source>
</evidence>
<comment type="subcellular location">
    <subcellularLocation>
        <location evidence="1">Secreted</location>
        <location evidence="1">Extracellular space</location>
        <location evidence="1">Extracellular matrix</location>
    </subcellularLocation>
</comment>
<evidence type="ECO:0000256" key="2">
    <source>
        <dbReference type="ARBA" id="ARBA00007865"/>
    </source>
</evidence>
<dbReference type="InterPro" id="IPR007325">
    <property type="entry name" value="KFase/CYL"/>
</dbReference>
<accession>A0A6P8D9R5</accession>
<dbReference type="InterPro" id="IPR037175">
    <property type="entry name" value="KFase_sf"/>
</dbReference>
<protein>
    <submittedName>
        <fullName evidence="6">Cyclase-like protein 2</fullName>
    </submittedName>
</protein>
<dbReference type="PANTHER" id="PTHR31118">
    <property type="entry name" value="CYCLASE-LIKE PROTEIN 2"/>
    <property type="match status" value="1"/>
</dbReference>
<reference evidence="6" key="2">
    <citation type="submission" date="2025-08" db="UniProtKB">
        <authorList>
            <consortium name="RefSeq"/>
        </authorList>
    </citation>
    <scope>IDENTIFICATION</scope>
    <source>
        <tissue evidence="6">Leaf</tissue>
    </source>
</reference>
<dbReference type="PANTHER" id="PTHR31118:SF12">
    <property type="entry name" value="CYCLASE-LIKE PROTEIN 2"/>
    <property type="match status" value="1"/>
</dbReference>
<evidence type="ECO:0000256" key="4">
    <source>
        <dbReference type="SAM" id="SignalP"/>
    </source>
</evidence>
<dbReference type="GeneID" id="116205402"/>
<sequence>MKALLFLVCLLFPFITASSVAYPSVPDCSSSFSDGGEDLQPLRRETYGSGWIFDISHRITSEMPAWGSTDGLGPYLRLRTSMKNGSLANSSEMKLPAHTRTHLDAPGHVFDHYFDAGFYVDSLDMKVLNGPALLVDVPRDKNITAFHVTVYPRMSVPKFCLFIRRLMYTKEFDTSYAGFTKDGAQRLVDNKDIKLVGVDYLAVAAYDDAIPSHLVFLEGREIILAEGLKLDDLPAGIYSVHCLPLRLVRAEGSPMRCILIN</sequence>
<dbReference type="Proteomes" id="UP000515151">
    <property type="component" value="Chromosome 4"/>
</dbReference>
<proteinExistence type="inferred from homology"/>
<dbReference type="GO" id="GO:0019441">
    <property type="term" value="P:L-tryptophan catabolic process to kynurenine"/>
    <property type="evidence" value="ECO:0007669"/>
    <property type="project" value="InterPro"/>
</dbReference>
<keyword evidence="3" id="KW-0272">Extracellular matrix</keyword>
<dbReference type="AlphaFoldDB" id="A0A6P8D9R5"/>
<name>A0A6P8D9R5_PUNGR</name>
<keyword evidence="4" id="KW-0732">Signal</keyword>
<dbReference type="Gene3D" id="3.50.30.50">
    <property type="entry name" value="Putative cyclase"/>
    <property type="match status" value="1"/>
</dbReference>
<evidence type="ECO:0000313" key="5">
    <source>
        <dbReference type="Proteomes" id="UP000515151"/>
    </source>
</evidence>